<accession>A0A5C1K6W3</accession>
<keyword evidence="1" id="KW-0472">Membrane</keyword>
<gene>
    <name evidence="2" type="ORF">Zuri_47</name>
</gene>
<keyword evidence="1" id="KW-0812">Transmembrane</keyword>
<sequence length="67" mass="7697">MKGLLKLIGIIVLGLSVFFGGISLWNRSVCKIYGWQTERETKYATFVGCMVELNGKWYPRNELRIAQ</sequence>
<organism evidence="2 3">
    <name type="scientific">Pseudomonas phage Zuri</name>
    <dbReference type="NCBI Taxonomy" id="2604899"/>
    <lineage>
        <taxon>Viruses</taxon>
        <taxon>Duplodnaviria</taxon>
        <taxon>Heunggongvirae</taxon>
        <taxon>Uroviricota</taxon>
        <taxon>Caudoviricetes</taxon>
        <taxon>Schitoviridae</taxon>
        <taxon>Zurivirus</taxon>
        <taxon>Zurivirus zuri</taxon>
    </lineage>
</organism>
<proteinExistence type="predicted"/>
<evidence type="ECO:0000313" key="2">
    <source>
        <dbReference type="EMBL" id="QEM41144.1"/>
    </source>
</evidence>
<reference evidence="2" key="1">
    <citation type="submission" date="2019-04" db="EMBL/GenBank/DDBJ databases">
        <authorList>
            <person name="Assadpour T."/>
            <person name="Ahmed J."/>
            <person name="Anderson S."/>
            <person name="Espinosa K."/>
            <person name="Gadsden T."/>
            <person name="Graham A."/>
            <person name="Hajjar W."/>
            <person name="Howard T."/>
            <person name="Lacafta O."/>
            <person name="Matney K."/>
            <person name="Matsen K."/>
            <person name="Osu J."/>
            <person name="Rupe E."/>
            <person name="Sang H."/>
            <person name="Wadi S."/>
            <person name="McNeal J."/>
            <person name="Temple L."/>
        </authorList>
    </citation>
    <scope>NUCLEOTIDE SEQUENCE [LARGE SCALE GENOMIC DNA]</scope>
</reference>
<keyword evidence="3" id="KW-1185">Reference proteome</keyword>
<dbReference type="EMBL" id="MK863032">
    <property type="protein sequence ID" value="QEM41144.1"/>
    <property type="molecule type" value="Genomic_DNA"/>
</dbReference>
<dbReference type="Proteomes" id="UP000322075">
    <property type="component" value="Segment"/>
</dbReference>
<name>A0A5C1K6W3_9CAUD</name>
<protein>
    <submittedName>
        <fullName evidence="2">Tellurite resistance protein</fullName>
    </submittedName>
</protein>
<keyword evidence="1" id="KW-1133">Transmembrane helix</keyword>
<evidence type="ECO:0000256" key="1">
    <source>
        <dbReference type="SAM" id="Phobius"/>
    </source>
</evidence>
<evidence type="ECO:0000313" key="3">
    <source>
        <dbReference type="Proteomes" id="UP000322075"/>
    </source>
</evidence>
<feature type="transmembrane region" description="Helical" evidence="1">
    <location>
        <begin position="7"/>
        <end position="25"/>
    </location>
</feature>